<dbReference type="InterPro" id="IPR027417">
    <property type="entry name" value="P-loop_NTPase"/>
</dbReference>
<dbReference type="Pfam" id="PF08542">
    <property type="entry name" value="Rep_fac_C"/>
    <property type="match status" value="1"/>
</dbReference>
<dbReference type="GO" id="GO:0005634">
    <property type="term" value="C:nucleus"/>
    <property type="evidence" value="ECO:0007669"/>
    <property type="project" value="UniProtKB-SubCell"/>
</dbReference>
<reference evidence="8 9" key="1">
    <citation type="submission" date="2013-07" db="EMBL/GenBank/DDBJ databases">
        <authorList>
            <person name="Stoco P.H."/>
            <person name="Wagner G."/>
            <person name="Gerber A."/>
            <person name="Zaha A."/>
            <person name="Thompson C."/>
            <person name="Bartholomeu D.C."/>
            <person name="Luckemeyer D.D."/>
            <person name="Bahia D."/>
            <person name="Loreto E."/>
            <person name="Prestes E.B."/>
            <person name="Lima F.M."/>
            <person name="Rodrigues-Luiz G."/>
            <person name="Vallejo G.A."/>
            <person name="Filho J.F."/>
            <person name="Monteiro K.M."/>
            <person name="Tyler K.M."/>
            <person name="de Almeida L.G."/>
            <person name="Ortiz M.F."/>
            <person name="Siervo M.A."/>
            <person name="de Moraes M.H."/>
            <person name="Cunha O.L."/>
            <person name="Mendonca-Neto R."/>
            <person name="Silva R."/>
            <person name="Teixeira S.M."/>
            <person name="Murta S.M."/>
            <person name="Sincero T.C."/>
            <person name="Mendes T.A."/>
            <person name="Urmenyi T.P."/>
            <person name="Silva V.G."/>
            <person name="da Rocha W.D."/>
            <person name="Andersson B."/>
            <person name="Romanha A.J."/>
            <person name="Steindel M."/>
            <person name="de Vasconcelos A.T."/>
            <person name="Grisard E.C."/>
        </authorList>
    </citation>
    <scope>NUCLEOTIDE SEQUENCE [LARGE SCALE GENOMIC DNA]</scope>
    <source>
        <strain evidence="8 9">SC58</strain>
    </source>
</reference>
<dbReference type="SUPFAM" id="SSF52540">
    <property type="entry name" value="P-loop containing nucleoside triphosphate hydrolases"/>
    <property type="match status" value="1"/>
</dbReference>
<dbReference type="GO" id="GO:0003689">
    <property type="term" value="F:DNA clamp loader activity"/>
    <property type="evidence" value="ECO:0007669"/>
    <property type="project" value="TreeGrafter"/>
</dbReference>
<dbReference type="CDD" id="cd00009">
    <property type="entry name" value="AAA"/>
    <property type="match status" value="1"/>
</dbReference>
<dbReference type="GO" id="GO:0006261">
    <property type="term" value="P:DNA-templated DNA replication"/>
    <property type="evidence" value="ECO:0007669"/>
    <property type="project" value="TreeGrafter"/>
</dbReference>
<dbReference type="PANTHER" id="PTHR11669:SF9">
    <property type="entry name" value="REPLICATION FACTOR C SUBUNIT 5"/>
    <property type="match status" value="1"/>
</dbReference>
<dbReference type="OrthoDB" id="10254700at2759"/>
<dbReference type="GO" id="GO:0003677">
    <property type="term" value="F:DNA binding"/>
    <property type="evidence" value="ECO:0007669"/>
    <property type="project" value="InterPro"/>
</dbReference>
<evidence type="ECO:0000256" key="1">
    <source>
        <dbReference type="ARBA" id="ARBA00004123"/>
    </source>
</evidence>
<dbReference type="SUPFAM" id="SSF48019">
    <property type="entry name" value="post-AAA+ oligomerization domain-like"/>
    <property type="match status" value="1"/>
</dbReference>
<evidence type="ECO:0000256" key="2">
    <source>
        <dbReference type="ARBA" id="ARBA00005378"/>
    </source>
</evidence>
<dbReference type="FunFam" id="3.40.50.300:FF:000129">
    <property type="entry name" value="Replication factor C subunit 5"/>
    <property type="match status" value="1"/>
</dbReference>
<dbReference type="AlphaFoldDB" id="A0A061J4J0"/>
<accession>A0A061J4J0</accession>
<keyword evidence="9" id="KW-1185">Reference proteome</keyword>
<evidence type="ECO:0000313" key="8">
    <source>
        <dbReference type="EMBL" id="ESL08217.1"/>
    </source>
</evidence>
<dbReference type="InterPro" id="IPR050238">
    <property type="entry name" value="DNA_Rep/Repair_Clamp_Loader"/>
</dbReference>
<evidence type="ECO:0000313" key="9">
    <source>
        <dbReference type="Proteomes" id="UP000031737"/>
    </source>
</evidence>
<evidence type="ECO:0000256" key="4">
    <source>
        <dbReference type="ARBA" id="ARBA00022741"/>
    </source>
</evidence>
<dbReference type="CDD" id="cd18140">
    <property type="entry name" value="HLD_clamp_RFC"/>
    <property type="match status" value="1"/>
</dbReference>
<evidence type="ECO:0000256" key="5">
    <source>
        <dbReference type="ARBA" id="ARBA00022840"/>
    </source>
</evidence>
<dbReference type="InterPro" id="IPR003959">
    <property type="entry name" value="ATPase_AAA_core"/>
</dbReference>
<gene>
    <name evidence="8" type="ORF">TRSC58_04084</name>
</gene>
<dbReference type="InterPro" id="IPR047854">
    <property type="entry name" value="RFC_lid"/>
</dbReference>
<dbReference type="Gene3D" id="1.10.8.60">
    <property type="match status" value="1"/>
</dbReference>
<keyword evidence="4" id="KW-0547">Nucleotide-binding</keyword>
<comment type="similarity">
    <text evidence="2">Belongs to the activator 1 small subunits family.</text>
</comment>
<evidence type="ECO:0000259" key="7">
    <source>
        <dbReference type="SMART" id="SM00382"/>
    </source>
</evidence>
<dbReference type="InterPro" id="IPR003593">
    <property type="entry name" value="AAA+_ATPase"/>
</dbReference>
<dbReference type="InterPro" id="IPR008921">
    <property type="entry name" value="DNA_pol3_clamp-load_cplx_C"/>
</dbReference>
<evidence type="ECO:0000256" key="3">
    <source>
        <dbReference type="ARBA" id="ARBA00022705"/>
    </source>
</evidence>
<dbReference type="Pfam" id="PF00004">
    <property type="entry name" value="AAA"/>
    <property type="match status" value="1"/>
</dbReference>
<name>A0A061J4J0_TRYRA</name>
<keyword evidence="3" id="KW-0235">DNA replication</keyword>
<sequence length="355" mass="39151">MANDGRSSTGHASKSSTLPWVEKYRPVTLDEVVAHDDILSTTKRLMGSDNLPHLLFYGPPGTGKTTTIKACAHYLFGKERLRANVLEMNASDDRGIDVVRNQVREFASTSSVFFAPSPAASNCAAFKLVVLDEADQMSGDAQAALRRIIEKYTRNVRFCILCNNINKIIPALQSRCTRFRFAPIKKSAMLPRLKFVAQEEAVHFTDEGLVAAFSLSNGDLRRCLNTMQASAMSTGEITEESVYRVTGNPTPAEVRGIVEDMISHDFATSWEKVQKAVSEKGVSSTDLVREVHHIVMAMDLPQESKCFLLMKLADVEYYAAGGAKESTCMSGILGAFQLVKEALTQKRRVFELANP</sequence>
<dbReference type="GO" id="GO:0005663">
    <property type="term" value="C:DNA replication factor C complex"/>
    <property type="evidence" value="ECO:0007669"/>
    <property type="project" value="TreeGrafter"/>
</dbReference>
<feature type="domain" description="AAA+ ATPase" evidence="7">
    <location>
        <begin position="50"/>
        <end position="187"/>
    </location>
</feature>
<keyword evidence="6" id="KW-0539">Nucleus</keyword>
<dbReference type="NCBIfam" id="NF001679">
    <property type="entry name" value="PRK00440.1"/>
    <property type="match status" value="1"/>
</dbReference>
<dbReference type="FunFam" id="1.20.272.10:FF:000004">
    <property type="entry name" value="Replication factor C subunit 5"/>
    <property type="match status" value="1"/>
</dbReference>
<dbReference type="InterPro" id="IPR013748">
    <property type="entry name" value="Rep_factorC_C"/>
</dbReference>
<proteinExistence type="inferred from homology"/>
<dbReference type="VEuPathDB" id="TriTrypDB:TRSC58_04084"/>
<dbReference type="Gene3D" id="1.20.272.10">
    <property type="match status" value="1"/>
</dbReference>
<dbReference type="Gene3D" id="3.40.50.300">
    <property type="entry name" value="P-loop containing nucleotide triphosphate hydrolases"/>
    <property type="match status" value="1"/>
</dbReference>
<evidence type="ECO:0000256" key="6">
    <source>
        <dbReference type="ARBA" id="ARBA00023242"/>
    </source>
</evidence>
<dbReference type="EMBL" id="AUPL01004084">
    <property type="protein sequence ID" value="ESL08217.1"/>
    <property type="molecule type" value="Genomic_DNA"/>
</dbReference>
<comment type="subcellular location">
    <subcellularLocation>
        <location evidence="1">Nucleus</location>
    </subcellularLocation>
</comment>
<dbReference type="Proteomes" id="UP000031737">
    <property type="component" value="Unassembled WGS sequence"/>
</dbReference>
<protein>
    <submittedName>
        <fullName evidence="8">Replication factor C, subunit 3</fullName>
    </submittedName>
</protein>
<dbReference type="PANTHER" id="PTHR11669">
    <property type="entry name" value="REPLICATION FACTOR C / DNA POLYMERASE III GAMMA-TAU SUBUNIT"/>
    <property type="match status" value="1"/>
</dbReference>
<dbReference type="GO" id="GO:0016887">
    <property type="term" value="F:ATP hydrolysis activity"/>
    <property type="evidence" value="ECO:0007669"/>
    <property type="project" value="InterPro"/>
</dbReference>
<organism evidence="8 9">
    <name type="scientific">Trypanosoma rangeli SC58</name>
    <dbReference type="NCBI Taxonomy" id="429131"/>
    <lineage>
        <taxon>Eukaryota</taxon>
        <taxon>Discoba</taxon>
        <taxon>Euglenozoa</taxon>
        <taxon>Kinetoplastea</taxon>
        <taxon>Metakinetoplastina</taxon>
        <taxon>Trypanosomatida</taxon>
        <taxon>Trypanosomatidae</taxon>
        <taxon>Trypanosoma</taxon>
        <taxon>Herpetosoma</taxon>
    </lineage>
</organism>
<dbReference type="GO" id="GO:0005524">
    <property type="term" value="F:ATP binding"/>
    <property type="evidence" value="ECO:0007669"/>
    <property type="project" value="UniProtKB-KW"/>
</dbReference>
<dbReference type="GO" id="GO:0006281">
    <property type="term" value="P:DNA repair"/>
    <property type="evidence" value="ECO:0007669"/>
    <property type="project" value="TreeGrafter"/>
</dbReference>
<comment type="caution">
    <text evidence="8">The sequence shown here is derived from an EMBL/GenBank/DDBJ whole genome shotgun (WGS) entry which is preliminary data.</text>
</comment>
<dbReference type="SMART" id="SM00382">
    <property type="entry name" value="AAA"/>
    <property type="match status" value="1"/>
</dbReference>
<keyword evidence="5" id="KW-0067">ATP-binding</keyword>